<gene>
    <name evidence="4" type="ORF">H1P_400006</name>
</gene>
<dbReference type="InterPro" id="IPR001296">
    <property type="entry name" value="Glyco_trans_1"/>
</dbReference>
<protein>
    <submittedName>
        <fullName evidence="4">Glycosyltransferase</fullName>
    </submittedName>
</protein>
<name>A0A563VX96_9CYAN</name>
<dbReference type="GO" id="GO:0009103">
    <property type="term" value="P:lipopolysaccharide biosynthetic process"/>
    <property type="evidence" value="ECO:0007669"/>
    <property type="project" value="TreeGrafter"/>
</dbReference>
<evidence type="ECO:0000259" key="3">
    <source>
        <dbReference type="Pfam" id="PF13439"/>
    </source>
</evidence>
<dbReference type="RefSeq" id="WP_144865809.1">
    <property type="nucleotide sequence ID" value="NZ_LR213800.1"/>
</dbReference>
<dbReference type="InterPro" id="IPR028098">
    <property type="entry name" value="Glyco_trans_4-like_N"/>
</dbReference>
<dbReference type="Proteomes" id="UP000320055">
    <property type="component" value="Unassembled WGS sequence"/>
</dbReference>
<reference evidence="4 5" key="1">
    <citation type="submission" date="2019-01" db="EMBL/GenBank/DDBJ databases">
        <authorList>
            <person name="Brito A."/>
        </authorList>
    </citation>
    <scope>NUCLEOTIDE SEQUENCE [LARGE SCALE GENOMIC DNA]</scope>
    <source>
        <strain evidence="4">1</strain>
    </source>
</reference>
<feature type="domain" description="Glycosyltransferase subfamily 4-like N-terminal" evidence="3">
    <location>
        <begin position="21"/>
        <end position="166"/>
    </location>
</feature>
<sequence>MYIALIAHYLGPRLGIGQYLERLLPSLVEELTHQGFKVIILASPNAVTQTPALEKLKHLVRLLPPLDYSPVKRATWVITRLAKYCHREKIETIVWLSNPIVLPWHPPTIAVIHDVNEWKAANKYGDRLKTWLRAMVYLDASLRFAQQIIVVSEATKQDLCHFRPDPQLKLKLKAIANGNDSQLSDLAPMTIPAPNSPFLLSVGRIDPAAKRLPEAVALVSALREISHEPWELHLLGGINTTTQASGEAFLESIKNKHWVHYQGYVSDRALAQWYRQATAIVFLSENEGFGLPIAEAAAMNRWIVVSQTNQASCEVGENAVIPITATNPQMAAKKLLERLQKSPSPPTEARGQSWRETASAYAAEICRLTGFAE</sequence>
<dbReference type="GO" id="GO:0016757">
    <property type="term" value="F:glycosyltransferase activity"/>
    <property type="evidence" value="ECO:0007669"/>
    <property type="project" value="InterPro"/>
</dbReference>
<keyword evidence="1 4" id="KW-0808">Transferase</keyword>
<dbReference type="PANTHER" id="PTHR46401:SF2">
    <property type="entry name" value="GLYCOSYLTRANSFERASE WBBK-RELATED"/>
    <property type="match status" value="1"/>
</dbReference>
<feature type="domain" description="Glycosyl transferase family 1" evidence="2">
    <location>
        <begin position="195"/>
        <end position="342"/>
    </location>
</feature>
<proteinExistence type="predicted"/>
<dbReference type="AlphaFoldDB" id="A0A563VX96"/>
<dbReference type="OrthoDB" id="9797829at2"/>
<keyword evidence="5" id="KW-1185">Reference proteome</keyword>
<evidence type="ECO:0000313" key="4">
    <source>
        <dbReference type="EMBL" id="VEP16050.1"/>
    </source>
</evidence>
<evidence type="ECO:0000259" key="2">
    <source>
        <dbReference type="Pfam" id="PF00534"/>
    </source>
</evidence>
<accession>A0A563VX96</accession>
<dbReference type="PANTHER" id="PTHR46401">
    <property type="entry name" value="GLYCOSYLTRANSFERASE WBBK-RELATED"/>
    <property type="match status" value="1"/>
</dbReference>
<dbReference type="Pfam" id="PF00534">
    <property type="entry name" value="Glycos_transf_1"/>
    <property type="match status" value="1"/>
</dbReference>
<evidence type="ECO:0000256" key="1">
    <source>
        <dbReference type="ARBA" id="ARBA00022679"/>
    </source>
</evidence>
<evidence type="ECO:0000313" key="5">
    <source>
        <dbReference type="Proteomes" id="UP000320055"/>
    </source>
</evidence>
<dbReference type="SUPFAM" id="SSF53756">
    <property type="entry name" value="UDP-Glycosyltransferase/glycogen phosphorylase"/>
    <property type="match status" value="1"/>
</dbReference>
<dbReference type="Gene3D" id="3.40.50.2000">
    <property type="entry name" value="Glycogen Phosphorylase B"/>
    <property type="match status" value="2"/>
</dbReference>
<dbReference type="EMBL" id="CAACVJ010000335">
    <property type="protein sequence ID" value="VEP16050.1"/>
    <property type="molecule type" value="Genomic_DNA"/>
</dbReference>
<organism evidence="4 5">
    <name type="scientific">Hyella patelloides LEGE 07179</name>
    <dbReference type="NCBI Taxonomy" id="945734"/>
    <lineage>
        <taxon>Bacteria</taxon>
        <taxon>Bacillati</taxon>
        <taxon>Cyanobacteriota</taxon>
        <taxon>Cyanophyceae</taxon>
        <taxon>Pleurocapsales</taxon>
        <taxon>Hyellaceae</taxon>
        <taxon>Hyella</taxon>
    </lineage>
</organism>
<dbReference type="Pfam" id="PF13439">
    <property type="entry name" value="Glyco_transf_4"/>
    <property type="match status" value="1"/>
</dbReference>